<dbReference type="eggNOG" id="KOG4441">
    <property type="taxonomic scope" value="Eukaryota"/>
</dbReference>
<dbReference type="Gene3D" id="1.10.238.10">
    <property type="entry name" value="EF-hand"/>
    <property type="match status" value="1"/>
</dbReference>
<dbReference type="InterPro" id="IPR011992">
    <property type="entry name" value="EF-hand-dom_pair"/>
</dbReference>
<evidence type="ECO:0000256" key="2">
    <source>
        <dbReference type="SAM" id="MobiDB-lite"/>
    </source>
</evidence>
<dbReference type="AlphaFoldDB" id="A4SAS3"/>
<keyword evidence="1" id="KW-0175">Coiled coil</keyword>
<feature type="region of interest" description="Disordered" evidence="2">
    <location>
        <begin position="1"/>
        <end position="51"/>
    </location>
</feature>
<evidence type="ECO:0000313" key="5">
    <source>
        <dbReference type="Proteomes" id="UP000001568"/>
    </source>
</evidence>
<dbReference type="RefSeq" id="XP_001422485.1">
    <property type="nucleotide sequence ID" value="XM_001422448.1"/>
</dbReference>
<dbReference type="GeneID" id="5006543"/>
<dbReference type="STRING" id="436017.A4SAS3"/>
<reference evidence="4 5" key="1">
    <citation type="journal article" date="2007" name="Proc. Natl. Acad. Sci. U.S.A.">
        <title>The tiny eukaryote Ostreococcus provides genomic insights into the paradox of plankton speciation.</title>
        <authorList>
            <person name="Palenik B."/>
            <person name="Grimwood J."/>
            <person name="Aerts A."/>
            <person name="Rouze P."/>
            <person name="Salamov A."/>
            <person name="Putnam N."/>
            <person name="Dupont C."/>
            <person name="Jorgensen R."/>
            <person name="Derelle E."/>
            <person name="Rombauts S."/>
            <person name="Zhou K."/>
            <person name="Otillar R."/>
            <person name="Merchant S.S."/>
            <person name="Podell S."/>
            <person name="Gaasterland T."/>
            <person name="Napoli C."/>
            <person name="Gendler K."/>
            <person name="Manuell A."/>
            <person name="Tai V."/>
            <person name="Vallon O."/>
            <person name="Piganeau G."/>
            <person name="Jancek S."/>
            <person name="Heijde M."/>
            <person name="Jabbari K."/>
            <person name="Bowler C."/>
            <person name="Lohr M."/>
            <person name="Robbens S."/>
            <person name="Werner G."/>
            <person name="Dubchak I."/>
            <person name="Pazour G.J."/>
            <person name="Ren Q."/>
            <person name="Paulsen I."/>
            <person name="Delwiche C."/>
            <person name="Schmutz J."/>
            <person name="Rokhsar D."/>
            <person name="Van de Peer Y."/>
            <person name="Moreau H."/>
            <person name="Grigoriev I.V."/>
        </authorList>
    </citation>
    <scope>NUCLEOTIDE SEQUENCE [LARGE SCALE GENOMIC DNA]</scope>
    <source>
        <strain evidence="4 5">CCE9901</strain>
    </source>
</reference>
<organism evidence="4 5">
    <name type="scientific">Ostreococcus lucimarinus (strain CCE9901)</name>
    <dbReference type="NCBI Taxonomy" id="436017"/>
    <lineage>
        <taxon>Eukaryota</taxon>
        <taxon>Viridiplantae</taxon>
        <taxon>Chlorophyta</taxon>
        <taxon>Mamiellophyceae</taxon>
        <taxon>Mamiellales</taxon>
        <taxon>Bathycoccaceae</taxon>
        <taxon>Ostreococcus</taxon>
    </lineage>
</organism>
<evidence type="ECO:0000259" key="3">
    <source>
        <dbReference type="PROSITE" id="PS50222"/>
    </source>
</evidence>
<dbReference type="SUPFAM" id="SSF47473">
    <property type="entry name" value="EF-hand"/>
    <property type="match status" value="1"/>
</dbReference>
<dbReference type="PANTHER" id="PTHR34894:SF5">
    <property type="entry name" value="EF-HAND DOMAIN-CONTAINING PROTEIN"/>
    <property type="match status" value="1"/>
</dbReference>
<feature type="region of interest" description="Disordered" evidence="2">
    <location>
        <begin position="761"/>
        <end position="795"/>
    </location>
</feature>
<keyword evidence="5" id="KW-1185">Reference proteome</keyword>
<dbReference type="OMA" id="KCIAHIY"/>
<dbReference type="KEGG" id="olu:OSTLU_89668"/>
<dbReference type="PANTHER" id="PTHR34894">
    <property type="entry name" value="SAM-DEPENDENT METHYLTRANSFERASE RSMI, CONSERVED SITE"/>
    <property type="match status" value="1"/>
</dbReference>
<dbReference type="InterPro" id="IPR002048">
    <property type="entry name" value="EF_hand_dom"/>
</dbReference>
<protein>
    <recommendedName>
        <fullName evidence="3">EF-hand domain-containing protein</fullName>
    </recommendedName>
</protein>
<feature type="domain" description="EF-hand" evidence="3">
    <location>
        <begin position="679"/>
        <end position="714"/>
    </location>
</feature>
<dbReference type="GO" id="GO:0005509">
    <property type="term" value="F:calcium ion binding"/>
    <property type="evidence" value="ECO:0007669"/>
    <property type="project" value="InterPro"/>
</dbReference>
<feature type="compositionally biased region" description="Basic and acidic residues" evidence="2">
    <location>
        <begin position="432"/>
        <end position="441"/>
    </location>
</feature>
<dbReference type="Proteomes" id="UP000001568">
    <property type="component" value="Chromosome 20"/>
</dbReference>
<dbReference type="EMBL" id="CP000600">
    <property type="protein sequence ID" value="ABP00802.1"/>
    <property type="molecule type" value="Genomic_DNA"/>
</dbReference>
<feature type="coiled-coil region" evidence="1">
    <location>
        <begin position="236"/>
        <end position="304"/>
    </location>
</feature>
<evidence type="ECO:0000256" key="1">
    <source>
        <dbReference type="SAM" id="Coils"/>
    </source>
</evidence>
<sequence length="920" mass="102735">MPEGVGDGLPFGRSRQRAYGDITRALTRPPREDLSAAASHTENRNHDRADRRSVGGEIDLLRREITRVQKALTDLKAKRIENKSPNALPERKRWSVMDRCRPTRKCDEKDERHSLKPSLVRDMSARQLILRKPPEPATRGMAIMLLRRLDDVLPEGAIENKCAELSKMGGLGTVSGALARYASLHIDTFSDDFEIIDTAFRESARQVSAGCRDRGELLDAIRERYGELFSTMRNVCDRWQRRNESLVIELDELQGALETKENEQLALTERVARCKFEADSARRRQQVDNERADLMTKRSRARENELMMMQKIDRAEIHRLHERLKLMETQSRRDLEFAVMSMEQSLYDALNDRDNLSKRVRFLDNQLLQTRMMLPDKSCYSTTETQTLERMDGQSTYKGEAAATAGVSAEVQTDHVVISKRRRKEKASRSGMDGKDTRLHAPDLGTDADQWKREILGGFATLITSQKIGRRKPRAWVLKCIAHIYTDKLTLDSTAQINGDDGAMCDASAQPLTNFVYDWHLHKFGLKQLAETNLHDLIASTSHHAEECGLISQFGAFCGFGAHRAHRAPVLTDSPTVTFYLRLLEALASETNLGQLFMEFGLGNDSKIDITPTMTGTLALTRALDAIKRVFTEYKDDASALKDFVGKQLGIKHATNSTTVKFASLMRGAMDEYTSRRLASLETLKALFLAADCDDDGALVRDEFAAALRLCDYKVTEQFAARAFESCATRRGDKPSELFVGVDAFIKSCLMNGMETFRVIPERPPGETAATTKMTASATSSHKNQGSSSPTAPSLSMSSNAWMALVDQHVASPEGAVAKLRALPPGVSLDRCRRQLRRLDQLRAARTDGQAAYLALKLLTNDVRTATVRAKGGFKRLGATVLHQVSFSMRAARVESDPTVVASASPDHPRDDDFDPLATS</sequence>
<proteinExistence type="predicted"/>
<evidence type="ECO:0000313" key="4">
    <source>
        <dbReference type="EMBL" id="ABP00802.1"/>
    </source>
</evidence>
<dbReference type="OrthoDB" id="540674at2759"/>
<feature type="region of interest" description="Disordered" evidence="2">
    <location>
        <begin position="420"/>
        <end position="444"/>
    </location>
</feature>
<gene>
    <name evidence="4" type="ORF">OSTLU_89668</name>
</gene>
<feature type="compositionally biased region" description="Low complexity" evidence="2">
    <location>
        <begin position="768"/>
        <end position="795"/>
    </location>
</feature>
<feature type="region of interest" description="Disordered" evidence="2">
    <location>
        <begin position="896"/>
        <end position="920"/>
    </location>
</feature>
<dbReference type="HOGENOM" id="CLU_316731_0_0_1"/>
<feature type="compositionally biased region" description="Basic and acidic residues" evidence="2">
    <location>
        <begin position="41"/>
        <end position="51"/>
    </location>
</feature>
<dbReference type="Gramene" id="ABP00802">
    <property type="protein sequence ID" value="ABP00802"/>
    <property type="gene ID" value="OSTLU_89668"/>
</dbReference>
<name>A4SAS3_OSTLU</name>
<dbReference type="PROSITE" id="PS50222">
    <property type="entry name" value="EF_HAND_2"/>
    <property type="match status" value="1"/>
</dbReference>
<accession>A4SAS3</accession>